<feature type="chain" id="PRO_5022923218" evidence="1">
    <location>
        <begin position="26"/>
        <end position="148"/>
    </location>
</feature>
<name>K1YVH9_9BACT</name>
<proteinExistence type="predicted"/>
<dbReference type="AlphaFoldDB" id="K1YVH9"/>
<keyword evidence="1" id="KW-0732">Signal</keyword>
<reference evidence="2" key="1">
    <citation type="journal article" date="2012" name="Science">
        <title>Fermentation, hydrogen, and sulfur metabolism in multiple uncultivated bacterial phyla.</title>
        <authorList>
            <person name="Wrighton K.C."/>
            <person name="Thomas B.C."/>
            <person name="Sharon I."/>
            <person name="Miller C.S."/>
            <person name="Castelle C.J."/>
            <person name="VerBerkmoes N.C."/>
            <person name="Wilkins M.J."/>
            <person name="Hettich R.L."/>
            <person name="Lipton M.S."/>
            <person name="Williams K.H."/>
            <person name="Long P.E."/>
            <person name="Banfield J.F."/>
        </authorList>
    </citation>
    <scope>NUCLEOTIDE SEQUENCE [LARGE SCALE GENOMIC DNA]</scope>
</reference>
<organism evidence="2">
    <name type="scientific">uncultured bacterium</name>
    <name type="common">gcode 4</name>
    <dbReference type="NCBI Taxonomy" id="1234023"/>
    <lineage>
        <taxon>Bacteria</taxon>
        <taxon>environmental samples</taxon>
    </lineage>
</organism>
<feature type="signal peptide" evidence="1">
    <location>
        <begin position="1"/>
        <end position="25"/>
    </location>
</feature>
<comment type="caution">
    <text evidence="2">The sequence shown here is derived from an EMBL/GenBank/DDBJ whole genome shotgun (WGS) entry which is preliminary data.</text>
</comment>
<accession>K1YVH9</accession>
<protein>
    <submittedName>
        <fullName evidence="2">Uncharacterized protein</fullName>
    </submittedName>
</protein>
<evidence type="ECO:0000256" key="1">
    <source>
        <dbReference type="SAM" id="SignalP"/>
    </source>
</evidence>
<dbReference type="EMBL" id="AMFJ01034469">
    <property type="protein sequence ID" value="EKD29229.1"/>
    <property type="molecule type" value="Genomic_DNA"/>
</dbReference>
<sequence>MKRFLIAILASTFLLPVCGSVLAFAATEISHHNGAHHSVQNTSSKEMHESDMSTMENNPILVDSLCEEHISNPSGIGCCDSSHANSKIGIWQKWETLKYVNNISVAPFFVSQDSIHEESEFIRIHPSTAPPPDKQSYASLVGIIKRLD</sequence>
<evidence type="ECO:0000313" key="2">
    <source>
        <dbReference type="EMBL" id="EKD29229.1"/>
    </source>
</evidence>
<gene>
    <name evidence="2" type="ORF">ACD_78C00469G0004</name>
</gene>